<dbReference type="AlphaFoldDB" id="A0A2M8WVD6"/>
<keyword evidence="8 14" id="KW-0808">Transferase</keyword>
<evidence type="ECO:0000256" key="14">
    <source>
        <dbReference type="HAMAP-Rule" id="MF_00215"/>
    </source>
</evidence>
<dbReference type="GO" id="GO:0005524">
    <property type="term" value="F:ATP binding"/>
    <property type="evidence" value="ECO:0007669"/>
    <property type="project" value="UniProtKB-UniRule"/>
</dbReference>
<organism evidence="18 19">
    <name type="scientific">Luteimicrobium subarcticum</name>
    <dbReference type="NCBI Taxonomy" id="620910"/>
    <lineage>
        <taxon>Bacteria</taxon>
        <taxon>Bacillati</taxon>
        <taxon>Actinomycetota</taxon>
        <taxon>Actinomycetes</taxon>
        <taxon>Micrococcales</taxon>
        <taxon>Luteimicrobium</taxon>
    </lineage>
</organism>
<dbReference type="GO" id="GO:0004594">
    <property type="term" value="F:pantothenate kinase activity"/>
    <property type="evidence" value="ECO:0007669"/>
    <property type="project" value="UniProtKB-UniRule"/>
</dbReference>
<comment type="subcellular location">
    <subcellularLocation>
        <location evidence="2 14 15">Cytoplasm</location>
    </subcellularLocation>
</comment>
<evidence type="ECO:0000256" key="5">
    <source>
        <dbReference type="ARBA" id="ARBA00012102"/>
    </source>
</evidence>
<dbReference type="Proteomes" id="UP000231586">
    <property type="component" value="Unassembled WGS sequence"/>
</dbReference>
<evidence type="ECO:0000256" key="3">
    <source>
        <dbReference type="ARBA" id="ARBA00005225"/>
    </source>
</evidence>
<dbReference type="UniPathway" id="UPA00241">
    <property type="reaction ID" value="UER00352"/>
</dbReference>
<evidence type="ECO:0000256" key="9">
    <source>
        <dbReference type="ARBA" id="ARBA00022741"/>
    </source>
</evidence>
<evidence type="ECO:0000256" key="12">
    <source>
        <dbReference type="ARBA" id="ARBA00022993"/>
    </source>
</evidence>
<evidence type="ECO:0000256" key="8">
    <source>
        <dbReference type="ARBA" id="ARBA00022679"/>
    </source>
</evidence>
<keyword evidence="10 14" id="KW-0418">Kinase</keyword>
<keyword evidence="11 14" id="KW-0067">ATP-binding</keyword>
<dbReference type="PANTHER" id="PTHR10285">
    <property type="entry name" value="URIDINE KINASE"/>
    <property type="match status" value="1"/>
</dbReference>
<evidence type="ECO:0000256" key="16">
    <source>
        <dbReference type="SAM" id="MobiDB-lite"/>
    </source>
</evidence>
<comment type="pathway">
    <text evidence="3 14 15">Cofactor biosynthesis; coenzyme A biosynthesis; CoA from (R)-pantothenate: step 1/5.</text>
</comment>
<reference evidence="18 19" key="1">
    <citation type="submission" date="2017-11" db="EMBL/GenBank/DDBJ databases">
        <title>Genomic Encyclopedia of Archaeal and Bacterial Type Strains, Phase II (KMG-II): From Individual Species to Whole Genera.</title>
        <authorList>
            <person name="Goeker M."/>
        </authorList>
    </citation>
    <scope>NUCLEOTIDE SEQUENCE [LARGE SCALE GENOMIC DNA]</scope>
    <source>
        <strain evidence="18 19">DSM 22413</strain>
    </source>
</reference>
<dbReference type="InterPro" id="IPR004566">
    <property type="entry name" value="PanK"/>
</dbReference>
<evidence type="ECO:0000256" key="13">
    <source>
        <dbReference type="ARBA" id="ARBA00032866"/>
    </source>
</evidence>
<comment type="caution">
    <text evidence="18">The sequence shown here is derived from an EMBL/GenBank/DDBJ whole genome shotgun (WGS) entry which is preliminary data.</text>
</comment>
<keyword evidence="9 14" id="KW-0547">Nucleotide-binding</keyword>
<comment type="similarity">
    <text evidence="4 14 15">Belongs to the prokaryotic pantothenate kinase family.</text>
</comment>
<proteinExistence type="inferred from homology"/>
<dbReference type="Gene3D" id="3.40.50.300">
    <property type="entry name" value="P-loop containing nucleotide triphosphate hydrolases"/>
    <property type="match status" value="1"/>
</dbReference>
<feature type="region of interest" description="Disordered" evidence="16">
    <location>
        <begin position="16"/>
        <end position="37"/>
    </location>
</feature>
<name>A0A2M8WVD6_9MICO</name>
<accession>A0A2M8WVD6</accession>
<dbReference type="EMBL" id="PGTZ01000006">
    <property type="protein sequence ID" value="PJI94883.1"/>
    <property type="molecule type" value="Genomic_DNA"/>
</dbReference>
<comment type="catalytic activity">
    <reaction evidence="1 14 15">
        <text>(R)-pantothenate + ATP = (R)-4'-phosphopantothenate + ADP + H(+)</text>
        <dbReference type="Rhea" id="RHEA:16373"/>
        <dbReference type="ChEBI" id="CHEBI:10986"/>
        <dbReference type="ChEBI" id="CHEBI:15378"/>
        <dbReference type="ChEBI" id="CHEBI:29032"/>
        <dbReference type="ChEBI" id="CHEBI:30616"/>
        <dbReference type="ChEBI" id="CHEBI:456216"/>
        <dbReference type="EC" id="2.7.1.33"/>
    </reaction>
</comment>
<feature type="domain" description="Phosphoribulokinase/uridine kinase" evidence="17">
    <location>
        <begin position="135"/>
        <end position="283"/>
    </location>
</feature>
<dbReference type="GO" id="GO:0015937">
    <property type="term" value="P:coenzyme A biosynthetic process"/>
    <property type="evidence" value="ECO:0007669"/>
    <property type="project" value="UniProtKB-UniRule"/>
</dbReference>
<evidence type="ECO:0000256" key="6">
    <source>
        <dbReference type="ARBA" id="ARBA00015080"/>
    </source>
</evidence>
<dbReference type="NCBIfam" id="TIGR00554">
    <property type="entry name" value="panK_bact"/>
    <property type="match status" value="1"/>
</dbReference>
<evidence type="ECO:0000256" key="15">
    <source>
        <dbReference type="RuleBase" id="RU003530"/>
    </source>
</evidence>
<evidence type="ECO:0000256" key="2">
    <source>
        <dbReference type="ARBA" id="ARBA00004496"/>
    </source>
</evidence>
<evidence type="ECO:0000256" key="11">
    <source>
        <dbReference type="ARBA" id="ARBA00022840"/>
    </source>
</evidence>
<evidence type="ECO:0000313" key="18">
    <source>
        <dbReference type="EMBL" id="PJI94883.1"/>
    </source>
</evidence>
<dbReference type="HAMAP" id="MF_00215">
    <property type="entry name" value="Pantothen_kinase_1"/>
    <property type="match status" value="1"/>
</dbReference>
<keyword evidence="19" id="KW-1185">Reference proteome</keyword>
<dbReference type="CDD" id="cd02025">
    <property type="entry name" value="PanK"/>
    <property type="match status" value="1"/>
</dbReference>
<dbReference type="GO" id="GO:0005737">
    <property type="term" value="C:cytoplasm"/>
    <property type="evidence" value="ECO:0007669"/>
    <property type="project" value="UniProtKB-SubCell"/>
</dbReference>
<dbReference type="InterPro" id="IPR027417">
    <property type="entry name" value="P-loop_NTPase"/>
</dbReference>
<dbReference type="InterPro" id="IPR006083">
    <property type="entry name" value="PRK/URK"/>
</dbReference>
<evidence type="ECO:0000313" key="19">
    <source>
        <dbReference type="Proteomes" id="UP000231586"/>
    </source>
</evidence>
<gene>
    <name evidence="14" type="primary">coaA</name>
    <name evidence="18" type="ORF">CLV34_0731</name>
</gene>
<evidence type="ECO:0000256" key="4">
    <source>
        <dbReference type="ARBA" id="ARBA00006087"/>
    </source>
</evidence>
<evidence type="ECO:0000256" key="7">
    <source>
        <dbReference type="ARBA" id="ARBA00022490"/>
    </source>
</evidence>
<dbReference type="SUPFAM" id="SSF52540">
    <property type="entry name" value="P-loop containing nucleoside triphosphate hydrolases"/>
    <property type="match status" value="1"/>
</dbReference>
<dbReference type="EC" id="2.7.1.33" evidence="5 14"/>
<evidence type="ECO:0000256" key="10">
    <source>
        <dbReference type="ARBA" id="ARBA00022777"/>
    </source>
</evidence>
<evidence type="ECO:0000259" key="17">
    <source>
        <dbReference type="Pfam" id="PF00485"/>
    </source>
</evidence>
<keyword evidence="7 14" id="KW-0963">Cytoplasm</keyword>
<keyword evidence="12 14" id="KW-0173">Coenzyme A biosynthesis</keyword>
<dbReference type="Pfam" id="PF00485">
    <property type="entry name" value="PRK"/>
    <property type="match status" value="1"/>
</dbReference>
<feature type="binding site" evidence="14">
    <location>
        <begin position="140"/>
        <end position="147"/>
    </location>
    <ligand>
        <name>ATP</name>
        <dbReference type="ChEBI" id="CHEBI:30616"/>
    </ligand>
</feature>
<protein>
    <recommendedName>
        <fullName evidence="6 14">Pantothenate kinase</fullName>
        <ecNumber evidence="5 14">2.7.1.33</ecNumber>
    </recommendedName>
    <alternativeName>
        <fullName evidence="13 14">Pantothenic acid kinase</fullName>
    </alternativeName>
</protein>
<sequence>MAGVCEGRARFPVAHAGRAPATEPLRPATPGTIAGVTDTPELARGVLGGDPRAASLYVDLDRASWARLSESTPLPLTDADVARLRGLGDPIDLAEVDVVYRPLSRLLNLHIAATAQLHEASSTFLREDTGSTPFVVGVAGSVAVGKSTTARVLREMMARWPETPRVELVTTDGFLYPNAELARRGLMERKGFPESYDRRALIRFLTRVKAGWDEVSAPVYDHLTYDIVPGAEKVVRRPDVLIVEGLNVLQPARPSPTTDATEASGSTVAVSDFFDFSIYVDARTRNIRQWYVERFLKLRRTAFAQPESYFRRYADLTDDQAVERARQIWDAINAPNLEENILPTRSRATLVLTKGSDHSVQRARLRKL</sequence>
<evidence type="ECO:0000256" key="1">
    <source>
        <dbReference type="ARBA" id="ARBA00001206"/>
    </source>
</evidence>